<feature type="compositionally biased region" description="Polar residues" evidence="1">
    <location>
        <begin position="19"/>
        <end position="36"/>
    </location>
</feature>
<evidence type="ECO:0000313" key="2">
    <source>
        <dbReference type="EMBL" id="WAR08075.1"/>
    </source>
</evidence>
<dbReference type="Proteomes" id="UP001164746">
    <property type="component" value="Chromosome 6"/>
</dbReference>
<feature type="compositionally biased region" description="Polar residues" evidence="1">
    <location>
        <begin position="177"/>
        <end position="195"/>
    </location>
</feature>
<accession>A0ABY7EDH1</accession>
<evidence type="ECO:0000313" key="3">
    <source>
        <dbReference type="Proteomes" id="UP001164746"/>
    </source>
</evidence>
<sequence length="352" mass="38858">MALHRLNITTMKRNLKLASTTHPRSMSRTEPVSLSRSPLRHSRVSMAARLISSRRTQSPDLIAFTRLPYDKNARVVHSPDRITIFELAESGDADDVPPLEDMSELIQQVDALRELRQTQQDRKFVQAIGEFQRDPKTAMTKYGNNPEVQEFFQDFCGLMGDHFNKLGDKVPGGGTSGSSIPQKTSAPGPVQTRTQRGGADLAVHSSTDPHQPTAQDEAKMQDILADPEIRDILGYQLHMGKMETVTFILLEILYQLNADVIFADTTIEEDSESGNVTNAHGKLTTYTAAPEADGSLNSTEALSQLRKETNTLTTATENVPTAGDLQNVNQILDDIIDVIEINPSTINNDSNF</sequence>
<proteinExistence type="predicted"/>
<feature type="region of interest" description="Disordered" evidence="1">
    <location>
        <begin position="19"/>
        <end position="39"/>
    </location>
</feature>
<protein>
    <submittedName>
        <fullName evidence="2">Uncharacterized protein</fullName>
    </submittedName>
</protein>
<gene>
    <name evidence="2" type="ORF">MAR_018033</name>
</gene>
<feature type="compositionally biased region" description="Polar residues" evidence="1">
    <location>
        <begin position="204"/>
        <end position="214"/>
    </location>
</feature>
<dbReference type="EMBL" id="CP111017">
    <property type="protein sequence ID" value="WAR08075.1"/>
    <property type="molecule type" value="Genomic_DNA"/>
</dbReference>
<organism evidence="2 3">
    <name type="scientific">Mya arenaria</name>
    <name type="common">Soft-shell clam</name>
    <dbReference type="NCBI Taxonomy" id="6604"/>
    <lineage>
        <taxon>Eukaryota</taxon>
        <taxon>Metazoa</taxon>
        <taxon>Spiralia</taxon>
        <taxon>Lophotrochozoa</taxon>
        <taxon>Mollusca</taxon>
        <taxon>Bivalvia</taxon>
        <taxon>Autobranchia</taxon>
        <taxon>Heteroconchia</taxon>
        <taxon>Euheterodonta</taxon>
        <taxon>Imparidentia</taxon>
        <taxon>Neoheterodontei</taxon>
        <taxon>Myida</taxon>
        <taxon>Myoidea</taxon>
        <taxon>Myidae</taxon>
        <taxon>Mya</taxon>
    </lineage>
</organism>
<dbReference type="Gene3D" id="1.10.260.100">
    <property type="match status" value="1"/>
</dbReference>
<keyword evidence="3" id="KW-1185">Reference proteome</keyword>
<evidence type="ECO:0000256" key="1">
    <source>
        <dbReference type="SAM" id="MobiDB-lite"/>
    </source>
</evidence>
<feature type="region of interest" description="Disordered" evidence="1">
    <location>
        <begin position="167"/>
        <end position="217"/>
    </location>
</feature>
<reference evidence="2" key="1">
    <citation type="submission" date="2022-11" db="EMBL/GenBank/DDBJ databases">
        <title>Centuries of genome instability and evolution in soft-shell clam transmissible cancer (bioRxiv).</title>
        <authorList>
            <person name="Hart S.F.M."/>
            <person name="Yonemitsu M.A."/>
            <person name="Giersch R.M."/>
            <person name="Beal B.F."/>
            <person name="Arriagada G."/>
            <person name="Davis B.W."/>
            <person name="Ostrander E.A."/>
            <person name="Goff S.P."/>
            <person name="Metzger M.J."/>
        </authorList>
    </citation>
    <scope>NUCLEOTIDE SEQUENCE</scope>
    <source>
        <strain evidence="2">MELC-2E11</strain>
        <tissue evidence="2">Siphon/mantle</tissue>
    </source>
</reference>
<name>A0ABY7EDH1_MYAAR</name>